<dbReference type="SMART" id="SM00448">
    <property type="entry name" value="REC"/>
    <property type="match status" value="1"/>
</dbReference>
<dbReference type="InterPro" id="IPR036097">
    <property type="entry name" value="HisK_dim/P_sf"/>
</dbReference>
<feature type="transmembrane region" description="Helical" evidence="10">
    <location>
        <begin position="227"/>
        <end position="250"/>
    </location>
</feature>
<dbReference type="SMART" id="SM00387">
    <property type="entry name" value="HATPase_c"/>
    <property type="match status" value="1"/>
</dbReference>
<feature type="domain" description="Histidine kinase" evidence="11">
    <location>
        <begin position="470"/>
        <end position="693"/>
    </location>
</feature>
<dbReference type="GO" id="GO:0000155">
    <property type="term" value="F:phosphorelay sensor kinase activity"/>
    <property type="evidence" value="ECO:0007669"/>
    <property type="project" value="InterPro"/>
</dbReference>
<keyword evidence="4" id="KW-0808">Transferase</keyword>
<gene>
    <name evidence="13" type="ORF">HNQ81_002690</name>
</gene>
<evidence type="ECO:0000259" key="12">
    <source>
        <dbReference type="PROSITE" id="PS50110"/>
    </source>
</evidence>
<keyword evidence="3 9" id="KW-0597">Phosphoprotein</keyword>
<reference evidence="13 14" key="1">
    <citation type="submission" date="2020-08" db="EMBL/GenBank/DDBJ databases">
        <title>Genomic Encyclopedia of Type Strains, Phase IV (KMG-IV): sequencing the most valuable type-strain genomes for metagenomic binning, comparative biology and taxonomic classification.</title>
        <authorList>
            <person name="Goeker M."/>
        </authorList>
    </citation>
    <scope>NUCLEOTIDE SEQUENCE [LARGE SCALE GENOMIC DNA]</scope>
    <source>
        <strain evidence="13 14">DSM 28570</strain>
    </source>
</reference>
<keyword evidence="10" id="KW-0472">Membrane</keyword>
<sequence>MLDNYDENKPLYGSRGISVYLKLIKQKYSHVNIVELLKYAEMELYQIEDKGHFFSQRQINRFYEKLVELTGNRKIAREAGRFASSPELESLLGRSVISLISPVKYYEILGKYARAITRSSKYEAKILSSNKAEIIVTPYPGTKEEPFQCENRIGYWEATSTWFKLKPPQISHPECIFKGGKACRYIVSWPKSPVTILKTLRNVTVGLFFLLCAVFLSFAFLNNSAHFTYSTFIFLYAGAITSILLINLFLNKAETRNLMETIILLRDSSDELTEQIDINYENSMLINEIGQALARQSEIEALFTEIINVLHRRLDYDRILIMLATPDRTRLNYKAGFGYQEDQEKILNKLSFHLDNPGSKGIFYVSFRDRIPILLNDIHEIKDDLSKRSLEFALKMGVKSMICCPIIYEEESLGILAVDNIISKRPLVQRDMNLLMGVALQIGSRLQNIKLESQIRQIQKMEAVGNLAGGIAHDFNNILTTILGYSQMINLKLNSEDPIFKMAESIHHAGLKASGLTKQLLIFSRKQAMETKVTNLNIIVEDMSKMLTRLIGEDIQIKTFLSNKIGSIMADASQVGQILMNLVVNARDAMPHGGSLIIETSDVFIDSKYAQRGKFLKEGYYSMLSVTDSGEGIDPESRDKIFEPFYTTKEVGKGTGLGLAIVYGIVKQHNGHIDLYSELNHGTCFKIYFPIVKQEIEATTIEESLELAHGNETILVVDDDDSIRKMIVDTLQPLGYTTLAASCATEALELSKLSKNKIDLILSDVIMPGMNGPQLVEAIKEDQPDIHVILISGYTDNAITHLGALQNNYTLLNKPLMPTSIAMNIRNVLDKKNSNLAETAIEKIDHGG</sequence>
<feature type="modified residue" description="4-aspartylphosphate" evidence="9">
    <location>
        <position position="764"/>
    </location>
</feature>
<dbReference type="Gene3D" id="3.30.565.10">
    <property type="entry name" value="Histidine kinase-like ATPase, C-terminal domain"/>
    <property type="match status" value="1"/>
</dbReference>
<evidence type="ECO:0000313" key="14">
    <source>
        <dbReference type="Proteomes" id="UP000539642"/>
    </source>
</evidence>
<dbReference type="InterPro" id="IPR011006">
    <property type="entry name" value="CheY-like_superfamily"/>
</dbReference>
<keyword evidence="8" id="KW-0902">Two-component regulatory system</keyword>
<dbReference type="Proteomes" id="UP000539642">
    <property type="component" value="Unassembled WGS sequence"/>
</dbReference>
<dbReference type="InterPro" id="IPR036890">
    <property type="entry name" value="HATPase_C_sf"/>
</dbReference>
<proteinExistence type="predicted"/>
<evidence type="ECO:0000259" key="11">
    <source>
        <dbReference type="PROSITE" id="PS50109"/>
    </source>
</evidence>
<keyword evidence="5" id="KW-0547">Nucleotide-binding</keyword>
<dbReference type="InterPro" id="IPR001789">
    <property type="entry name" value="Sig_transdc_resp-reg_receiver"/>
</dbReference>
<dbReference type="InterPro" id="IPR003661">
    <property type="entry name" value="HisK_dim/P_dom"/>
</dbReference>
<dbReference type="InterPro" id="IPR029016">
    <property type="entry name" value="GAF-like_dom_sf"/>
</dbReference>
<dbReference type="Gene3D" id="3.30.450.40">
    <property type="match status" value="1"/>
</dbReference>
<dbReference type="SMART" id="SM00388">
    <property type="entry name" value="HisKA"/>
    <property type="match status" value="1"/>
</dbReference>
<dbReference type="InterPro" id="IPR005467">
    <property type="entry name" value="His_kinase_dom"/>
</dbReference>
<dbReference type="InterPro" id="IPR004358">
    <property type="entry name" value="Sig_transdc_His_kin-like_C"/>
</dbReference>
<dbReference type="SUPFAM" id="SSF55874">
    <property type="entry name" value="ATPase domain of HSP90 chaperone/DNA topoisomerase II/histidine kinase"/>
    <property type="match status" value="1"/>
</dbReference>
<evidence type="ECO:0000256" key="3">
    <source>
        <dbReference type="ARBA" id="ARBA00022553"/>
    </source>
</evidence>
<dbReference type="PANTHER" id="PTHR43065">
    <property type="entry name" value="SENSOR HISTIDINE KINASE"/>
    <property type="match status" value="1"/>
</dbReference>
<comment type="catalytic activity">
    <reaction evidence="1">
        <text>ATP + protein L-histidine = ADP + protein N-phospho-L-histidine.</text>
        <dbReference type="EC" id="2.7.13.3"/>
    </reaction>
</comment>
<evidence type="ECO:0000256" key="9">
    <source>
        <dbReference type="PROSITE-ProRule" id="PRU00169"/>
    </source>
</evidence>
<dbReference type="InterPro" id="IPR003594">
    <property type="entry name" value="HATPase_dom"/>
</dbReference>
<dbReference type="CDD" id="cd00082">
    <property type="entry name" value="HisKA"/>
    <property type="match status" value="1"/>
</dbReference>
<dbReference type="AlphaFoldDB" id="A0A840V5C7"/>
<dbReference type="Pfam" id="PF01590">
    <property type="entry name" value="GAF"/>
    <property type="match status" value="1"/>
</dbReference>
<keyword evidence="10" id="KW-1133">Transmembrane helix</keyword>
<evidence type="ECO:0000256" key="10">
    <source>
        <dbReference type="SAM" id="Phobius"/>
    </source>
</evidence>
<dbReference type="Pfam" id="PF02518">
    <property type="entry name" value="HATPase_c"/>
    <property type="match status" value="1"/>
</dbReference>
<evidence type="ECO:0000256" key="4">
    <source>
        <dbReference type="ARBA" id="ARBA00022679"/>
    </source>
</evidence>
<dbReference type="Gene3D" id="3.40.50.2300">
    <property type="match status" value="1"/>
</dbReference>
<dbReference type="RefSeq" id="WP_183351766.1">
    <property type="nucleotide sequence ID" value="NZ_JACHEO010000017.1"/>
</dbReference>
<dbReference type="SUPFAM" id="SSF52172">
    <property type="entry name" value="CheY-like"/>
    <property type="match status" value="1"/>
</dbReference>
<dbReference type="SUPFAM" id="SSF47384">
    <property type="entry name" value="Homodimeric domain of signal transducing histidine kinase"/>
    <property type="match status" value="1"/>
</dbReference>
<feature type="domain" description="Response regulatory" evidence="12">
    <location>
        <begin position="713"/>
        <end position="829"/>
    </location>
</feature>
<comment type="caution">
    <text evidence="13">The sequence shown here is derived from an EMBL/GenBank/DDBJ whole genome shotgun (WGS) entry which is preliminary data.</text>
</comment>
<dbReference type="PROSITE" id="PS50110">
    <property type="entry name" value="RESPONSE_REGULATORY"/>
    <property type="match status" value="1"/>
</dbReference>
<feature type="transmembrane region" description="Helical" evidence="10">
    <location>
        <begin position="200"/>
        <end position="221"/>
    </location>
</feature>
<keyword evidence="10" id="KW-0812">Transmembrane</keyword>
<protein>
    <recommendedName>
        <fullName evidence="2">histidine kinase</fullName>
        <ecNumber evidence="2">2.7.13.3</ecNumber>
    </recommendedName>
</protein>
<dbReference type="SMART" id="SM00065">
    <property type="entry name" value="GAF"/>
    <property type="match status" value="1"/>
</dbReference>
<name>A0A840V5C7_9BACT</name>
<evidence type="ECO:0000256" key="1">
    <source>
        <dbReference type="ARBA" id="ARBA00000085"/>
    </source>
</evidence>
<dbReference type="PRINTS" id="PR00344">
    <property type="entry name" value="BCTRLSENSOR"/>
</dbReference>
<dbReference type="GO" id="GO:0005524">
    <property type="term" value="F:ATP binding"/>
    <property type="evidence" value="ECO:0007669"/>
    <property type="project" value="UniProtKB-KW"/>
</dbReference>
<dbReference type="EMBL" id="JACHEO010000017">
    <property type="protein sequence ID" value="MBB5348949.1"/>
    <property type="molecule type" value="Genomic_DNA"/>
</dbReference>
<dbReference type="InterPro" id="IPR003018">
    <property type="entry name" value="GAF"/>
</dbReference>
<keyword evidence="14" id="KW-1185">Reference proteome</keyword>
<keyword evidence="7" id="KW-0067">ATP-binding</keyword>
<evidence type="ECO:0000313" key="13">
    <source>
        <dbReference type="EMBL" id="MBB5348949.1"/>
    </source>
</evidence>
<evidence type="ECO:0000256" key="2">
    <source>
        <dbReference type="ARBA" id="ARBA00012438"/>
    </source>
</evidence>
<keyword evidence="6 13" id="KW-0418">Kinase</keyword>
<dbReference type="PROSITE" id="PS50109">
    <property type="entry name" value="HIS_KIN"/>
    <property type="match status" value="1"/>
</dbReference>
<evidence type="ECO:0000256" key="7">
    <source>
        <dbReference type="ARBA" id="ARBA00022840"/>
    </source>
</evidence>
<dbReference type="PANTHER" id="PTHR43065:SF46">
    <property type="entry name" value="C4-DICARBOXYLATE TRANSPORT SENSOR PROTEIN DCTB"/>
    <property type="match status" value="1"/>
</dbReference>
<evidence type="ECO:0000256" key="5">
    <source>
        <dbReference type="ARBA" id="ARBA00022741"/>
    </source>
</evidence>
<dbReference type="Gene3D" id="1.10.287.130">
    <property type="match status" value="1"/>
</dbReference>
<organism evidence="13 14">
    <name type="scientific">Desulfoprunum benzoelyticum</name>
    <dbReference type="NCBI Taxonomy" id="1506996"/>
    <lineage>
        <taxon>Bacteria</taxon>
        <taxon>Pseudomonadati</taxon>
        <taxon>Thermodesulfobacteriota</taxon>
        <taxon>Desulfobulbia</taxon>
        <taxon>Desulfobulbales</taxon>
        <taxon>Desulfobulbaceae</taxon>
        <taxon>Desulfoprunum</taxon>
    </lineage>
</organism>
<accession>A0A840V5C7</accession>
<dbReference type="EC" id="2.7.13.3" evidence="2"/>
<evidence type="ECO:0000256" key="6">
    <source>
        <dbReference type="ARBA" id="ARBA00022777"/>
    </source>
</evidence>
<evidence type="ECO:0000256" key="8">
    <source>
        <dbReference type="ARBA" id="ARBA00023012"/>
    </source>
</evidence>
<dbReference type="SUPFAM" id="SSF55781">
    <property type="entry name" value="GAF domain-like"/>
    <property type="match status" value="1"/>
</dbReference>
<dbReference type="Pfam" id="PF00072">
    <property type="entry name" value="Response_reg"/>
    <property type="match status" value="1"/>
</dbReference>